<keyword evidence="3" id="KW-1185">Reference proteome</keyword>
<evidence type="ECO:0000313" key="2">
    <source>
        <dbReference type="EMBL" id="KAK1849636.1"/>
    </source>
</evidence>
<dbReference type="Proteomes" id="UP001243330">
    <property type="component" value="Unassembled WGS sequence"/>
</dbReference>
<evidence type="ECO:0000256" key="1">
    <source>
        <dbReference type="SAM" id="MobiDB-lite"/>
    </source>
</evidence>
<dbReference type="AlphaFoldDB" id="A0AAD9AK18"/>
<dbReference type="EMBL" id="JAQOWY010000139">
    <property type="protein sequence ID" value="KAK1849636.1"/>
    <property type="molecule type" value="Genomic_DNA"/>
</dbReference>
<protein>
    <submittedName>
        <fullName evidence="2">Uncharacterized protein</fullName>
    </submittedName>
</protein>
<feature type="region of interest" description="Disordered" evidence="1">
    <location>
        <begin position="140"/>
        <end position="162"/>
    </location>
</feature>
<name>A0AAD9AK18_9PEZI</name>
<proteinExistence type="predicted"/>
<sequence length="162" mass="17426">MGEEEEGAGEILLAMGWLEITLSTLMSYSGALLAPDGAQRCEMTIDGYRQICVLFLAFTDTIGLRGWNWFDIGSASPAVGYGLWAHRKSAVGRHPRCSPYSILQYSGPGPPIRIVSAAVLLGAGNDPFLHCPPRIRSKKRHGRRVLPTEPGASACLENGSQG</sequence>
<accession>A0AAD9AK18</accession>
<reference evidence="2" key="1">
    <citation type="submission" date="2023-01" db="EMBL/GenBank/DDBJ databases">
        <title>Colletotrichum chrysophilum M932 genome sequence.</title>
        <authorList>
            <person name="Baroncelli R."/>
        </authorList>
    </citation>
    <scope>NUCLEOTIDE SEQUENCE</scope>
    <source>
        <strain evidence="2">M932</strain>
    </source>
</reference>
<comment type="caution">
    <text evidence="2">The sequence shown here is derived from an EMBL/GenBank/DDBJ whole genome shotgun (WGS) entry which is preliminary data.</text>
</comment>
<gene>
    <name evidence="2" type="ORF">CCHR01_07770</name>
</gene>
<evidence type="ECO:0000313" key="3">
    <source>
        <dbReference type="Proteomes" id="UP001243330"/>
    </source>
</evidence>
<organism evidence="2 3">
    <name type="scientific">Colletotrichum chrysophilum</name>
    <dbReference type="NCBI Taxonomy" id="1836956"/>
    <lineage>
        <taxon>Eukaryota</taxon>
        <taxon>Fungi</taxon>
        <taxon>Dikarya</taxon>
        <taxon>Ascomycota</taxon>
        <taxon>Pezizomycotina</taxon>
        <taxon>Sordariomycetes</taxon>
        <taxon>Hypocreomycetidae</taxon>
        <taxon>Glomerellales</taxon>
        <taxon>Glomerellaceae</taxon>
        <taxon>Colletotrichum</taxon>
        <taxon>Colletotrichum gloeosporioides species complex</taxon>
    </lineage>
</organism>